<feature type="region of interest" description="Disordered" evidence="4">
    <location>
        <begin position="531"/>
        <end position="553"/>
    </location>
</feature>
<dbReference type="AlphaFoldDB" id="A0A8S0V4P2"/>
<dbReference type="Gramene" id="OE9A056945T1">
    <property type="protein sequence ID" value="OE9A056945C1"/>
    <property type="gene ID" value="OE9A056945"/>
</dbReference>
<comment type="similarity">
    <text evidence="1">Belongs to the ClpA/ClpB family.</text>
</comment>
<feature type="compositionally biased region" description="Low complexity" evidence="4">
    <location>
        <begin position="538"/>
        <end position="552"/>
    </location>
</feature>
<dbReference type="PANTHER" id="PTHR43572">
    <property type="entry name" value="CHAPERONE PROTEIN CLPD, CHLOROPLASTIC"/>
    <property type="match status" value="1"/>
</dbReference>
<evidence type="ECO:0000256" key="2">
    <source>
        <dbReference type="ARBA" id="ARBA00022737"/>
    </source>
</evidence>
<comment type="caution">
    <text evidence="6">The sequence shown here is derived from an EMBL/GenBank/DDBJ whole genome shotgun (WGS) entry which is preliminary data.</text>
</comment>
<evidence type="ECO:0000256" key="1">
    <source>
        <dbReference type="ARBA" id="ARBA00008675"/>
    </source>
</evidence>
<keyword evidence="7" id="KW-1185">Reference proteome</keyword>
<feature type="region of interest" description="Disordered" evidence="4">
    <location>
        <begin position="745"/>
        <end position="769"/>
    </location>
</feature>
<dbReference type="InterPro" id="IPR051650">
    <property type="entry name" value="SL_signaling_regulator"/>
</dbReference>
<dbReference type="InterPro" id="IPR027417">
    <property type="entry name" value="P-loop_NTPase"/>
</dbReference>
<sequence length="812" mass="90273">MRAGGCTVQQALTAEAASIVKQAVALAKRRGHAQVTPLHVATTMLAASGGVLRTACLQSHSHPLQCKALELCFNVALNRLPASSASPMLGGPPHRSQQYPSISNALVAAFKRAQAHQRRGSIENQQQQLLAVKIELKQLIISILDDPSVSRVMKEAGFLSTQVKSNVEKAVSSESCFQNSPTLNKSKENNLLTLSPSPTTIYQTLEKIGKPSTSESVGNEDVNSIIEALVKRRKKSIVIVGENITSLESIVRGVMHRVDKGGVPESLREVKFISIPLHSFCNEHREVVEQKMGELACLVKSLVEKGVVLYLGDLKWITDYRANCWGQERSYYCPVEHMIMEIGKLVCGIGEIGKFWLMGIATFHTFTRCRSGQYSLENIWGLHPVTVPGNSLGLSLICHSDKETEATSQDAENGGLQPRLTDEEEKLNCCADCSAEFETEARNLRPNTHNTELTFSSLPSWLRNESRRLNSNDQDCVSVGELCNKWNAICNSVHKKSKALERTPSFSSASPSPSSSCFSFDLLNPSSQQVPFSRQEFSSNPNSTPNPASSSNVMDTDYTQNFKEFNAQILKFVCSALEEKVPWQKEIIPEIAGSILQCRSGMLRRKDKVRSTEVKEETWLFFLGLDAPAKEKVAKELAKIVFGSYSNFVSIPLSRFSCTRSDSTDDYRNKRTRHEQNSSYVERFCQAVSSNPHRVFLVEDLDQADYFSQIGIKRAIEKGRITNENGEEFSLCDAIIILSSDSFSTRSRASSPSTKQKSDGSLQEEKEEKCPRVSLDLNIGFDDEKIEDNQSMDDLGILEIVDRRIVFQIQEL</sequence>
<dbReference type="Gene3D" id="3.40.50.300">
    <property type="entry name" value="P-loop containing nucleotide triphosphate hydrolases"/>
    <property type="match status" value="2"/>
</dbReference>
<dbReference type="Gene3D" id="1.10.1780.10">
    <property type="entry name" value="Clp, N-terminal domain"/>
    <property type="match status" value="1"/>
</dbReference>
<dbReference type="PANTHER" id="PTHR43572:SF31">
    <property type="entry name" value="PROTEIN SMAX1-LIKE 3"/>
    <property type="match status" value="1"/>
</dbReference>
<gene>
    <name evidence="6" type="ORF">OLEA9_A056945</name>
</gene>
<reference evidence="6 7" key="1">
    <citation type="submission" date="2019-12" db="EMBL/GenBank/DDBJ databases">
        <authorList>
            <person name="Alioto T."/>
            <person name="Alioto T."/>
            <person name="Gomez Garrido J."/>
        </authorList>
    </citation>
    <scope>NUCLEOTIDE SEQUENCE [LARGE SCALE GENOMIC DNA]</scope>
</reference>
<feature type="domain" description="Clp R" evidence="5">
    <location>
        <begin position="8"/>
        <end position="174"/>
    </location>
</feature>
<evidence type="ECO:0000313" key="7">
    <source>
        <dbReference type="Proteomes" id="UP000594638"/>
    </source>
</evidence>
<dbReference type="EMBL" id="CACTIH010009124">
    <property type="protein sequence ID" value="CAA3025047.1"/>
    <property type="molecule type" value="Genomic_DNA"/>
</dbReference>
<dbReference type="InterPro" id="IPR004176">
    <property type="entry name" value="Clp_R_N"/>
</dbReference>
<accession>A0A8S0V4P2</accession>
<evidence type="ECO:0000256" key="4">
    <source>
        <dbReference type="SAM" id="MobiDB-lite"/>
    </source>
</evidence>
<keyword evidence="2 3" id="KW-0677">Repeat</keyword>
<dbReference type="InterPro" id="IPR036628">
    <property type="entry name" value="Clp_N_dom_sf"/>
</dbReference>
<dbReference type="Proteomes" id="UP000594638">
    <property type="component" value="Unassembled WGS sequence"/>
</dbReference>
<dbReference type="Pfam" id="PF23569">
    <property type="entry name" value="NBD_SMAX1"/>
    <property type="match status" value="1"/>
</dbReference>
<organism evidence="6 7">
    <name type="scientific">Olea europaea subsp. europaea</name>
    <dbReference type="NCBI Taxonomy" id="158383"/>
    <lineage>
        <taxon>Eukaryota</taxon>
        <taxon>Viridiplantae</taxon>
        <taxon>Streptophyta</taxon>
        <taxon>Embryophyta</taxon>
        <taxon>Tracheophyta</taxon>
        <taxon>Spermatophyta</taxon>
        <taxon>Magnoliopsida</taxon>
        <taxon>eudicotyledons</taxon>
        <taxon>Gunneridae</taxon>
        <taxon>Pentapetalae</taxon>
        <taxon>asterids</taxon>
        <taxon>lamiids</taxon>
        <taxon>Lamiales</taxon>
        <taxon>Oleaceae</taxon>
        <taxon>Oleeae</taxon>
        <taxon>Olea</taxon>
    </lineage>
</organism>
<evidence type="ECO:0000259" key="5">
    <source>
        <dbReference type="PROSITE" id="PS51903"/>
    </source>
</evidence>
<name>A0A8S0V4P2_OLEEU</name>
<evidence type="ECO:0000313" key="6">
    <source>
        <dbReference type="EMBL" id="CAA3025047.1"/>
    </source>
</evidence>
<proteinExistence type="inferred from homology"/>
<evidence type="ECO:0000256" key="3">
    <source>
        <dbReference type="PROSITE-ProRule" id="PRU01251"/>
    </source>
</evidence>
<dbReference type="InterPro" id="IPR058680">
    <property type="entry name" value="NBD_SMAX1-like"/>
</dbReference>
<dbReference type="OrthoDB" id="750498at2759"/>
<dbReference type="SUPFAM" id="SSF81923">
    <property type="entry name" value="Double Clp-N motif"/>
    <property type="match status" value="1"/>
</dbReference>
<dbReference type="PROSITE" id="PS51903">
    <property type="entry name" value="CLP_R"/>
    <property type="match status" value="1"/>
</dbReference>
<protein>
    <submittedName>
        <fullName evidence="6">SMAX1-LIKE 3-like</fullName>
    </submittedName>
</protein>